<organism evidence="3 4">
    <name type="scientific">Cytospora mali</name>
    <name type="common">Apple Valsa canker fungus</name>
    <name type="synonym">Valsa mali</name>
    <dbReference type="NCBI Taxonomy" id="578113"/>
    <lineage>
        <taxon>Eukaryota</taxon>
        <taxon>Fungi</taxon>
        <taxon>Dikarya</taxon>
        <taxon>Ascomycota</taxon>
        <taxon>Pezizomycotina</taxon>
        <taxon>Sordariomycetes</taxon>
        <taxon>Sordariomycetidae</taxon>
        <taxon>Diaporthales</taxon>
        <taxon>Cytosporaceae</taxon>
        <taxon>Cytospora</taxon>
    </lineage>
</organism>
<gene>
    <name evidence="3" type="ORF">VP1G_07181</name>
</gene>
<dbReference type="PANTHER" id="PTHR35340">
    <property type="entry name" value="PQQ ENZYME REPEAT PROTEIN-RELATED"/>
    <property type="match status" value="1"/>
</dbReference>
<keyword evidence="1" id="KW-0812">Transmembrane</keyword>
<dbReference type="EMBL" id="KN714740">
    <property type="protein sequence ID" value="KUI59957.1"/>
    <property type="molecule type" value="Genomic_DNA"/>
</dbReference>
<keyword evidence="4" id="KW-1185">Reference proteome</keyword>
<evidence type="ECO:0000313" key="4">
    <source>
        <dbReference type="Proteomes" id="UP000078576"/>
    </source>
</evidence>
<evidence type="ECO:0000256" key="1">
    <source>
        <dbReference type="SAM" id="Phobius"/>
    </source>
</evidence>
<keyword evidence="1" id="KW-1133">Transmembrane helix</keyword>
<protein>
    <recommendedName>
        <fullName evidence="5">ASST-domain-containing protein</fullName>
    </recommendedName>
</protein>
<dbReference type="InterPro" id="IPR053143">
    <property type="entry name" value="Arylsulfate_ST"/>
</dbReference>
<name>A0A194V7I6_CYTMA</name>
<sequence length="603" mass="67808">MPSFHLPSFPFLLFIFYIITLGRTVLADDFSSDYDTYNNAELGERPVQNFVSNKTIIAPLLQVNVWDEQKISSTGGSHIFIRHDYQESAVLILDARDLSVVYVDRRYDRTSDIRIQKDGDKNYMTFYEGPIVDGHGDGNSVIYDDQYNKVYEITAQNLSVKSDLHEFQLTGHGTALVTAYEPVRYNLKPWRGSSRGYILDGVFQEIDLETKEILFEWRALGHVDPSDSFYKVENKWDFFHINSVQRSADGNYLVSARHMHSIYLIDGKTGDIIWTLGGKKNDFAELAADQGSNPSGEELLSFAWQHHARFYPGSNDKDITFFDNHVLTTSHQTCKGDCSRGLHIRLNFDTHDDDSDGSPTAQIVREFLHPQSLQAQSQGSVQPLEDNSGNVFIGWGRCPTFTEHTADGEAVMDVQFSPWHTRTNTIALDNYRAYRMDWKATPQWNPDIMTSKRDGVLGIYASWNGATEVRAWAFLASNSSDDLHDYNKVVAIVPRDGFETSVPLEYPAKYARAAALDANHNIIGSSGIVDVRVETVKEVERPVTSVLRPAGGGVVIDADDGSMSYSVSAHDDSDEGLFGITGVWHYVLGCFLLFGLFLTARYT</sequence>
<feature type="chain" id="PRO_5008266272" description="ASST-domain-containing protein" evidence="2">
    <location>
        <begin position="28"/>
        <end position="603"/>
    </location>
</feature>
<feature type="transmembrane region" description="Helical" evidence="1">
    <location>
        <begin position="583"/>
        <end position="600"/>
    </location>
</feature>
<evidence type="ECO:0008006" key="5">
    <source>
        <dbReference type="Google" id="ProtNLM"/>
    </source>
</evidence>
<dbReference type="InterPro" id="IPR015943">
    <property type="entry name" value="WD40/YVTN_repeat-like_dom_sf"/>
</dbReference>
<dbReference type="OrthoDB" id="5427350at2759"/>
<keyword evidence="2" id="KW-0732">Signal</keyword>
<dbReference type="PANTHER" id="PTHR35340:SF5">
    <property type="entry name" value="ASST-DOMAIN-CONTAINING PROTEIN"/>
    <property type="match status" value="1"/>
</dbReference>
<dbReference type="Gene3D" id="2.130.10.10">
    <property type="entry name" value="YVTN repeat-like/Quinoprotein amine dehydrogenase"/>
    <property type="match status" value="1"/>
</dbReference>
<dbReference type="SUPFAM" id="SSF50998">
    <property type="entry name" value="Quinoprotein alcohol dehydrogenase-like"/>
    <property type="match status" value="1"/>
</dbReference>
<dbReference type="Pfam" id="PF14269">
    <property type="entry name" value="Arylsulfotran_2"/>
    <property type="match status" value="1"/>
</dbReference>
<reference evidence="4" key="1">
    <citation type="submission" date="2014-12" db="EMBL/GenBank/DDBJ databases">
        <title>Genome Sequence of Valsa Canker Pathogens Uncovers a Specific Adaption of Colonization on Woody Bark.</title>
        <authorList>
            <person name="Yin Z."/>
            <person name="Liu H."/>
            <person name="Gao X."/>
            <person name="Li Z."/>
            <person name="Song N."/>
            <person name="Ke X."/>
            <person name="Dai Q."/>
            <person name="Wu Y."/>
            <person name="Sun Y."/>
            <person name="Xu J.-R."/>
            <person name="Kang Z.K."/>
            <person name="Wang L."/>
            <person name="Huang L."/>
        </authorList>
    </citation>
    <scope>NUCLEOTIDE SEQUENCE [LARGE SCALE GENOMIC DNA]</scope>
    <source>
        <strain evidence="4">SXYL134</strain>
    </source>
</reference>
<feature type="signal peptide" evidence="2">
    <location>
        <begin position="1"/>
        <end position="27"/>
    </location>
</feature>
<evidence type="ECO:0000313" key="3">
    <source>
        <dbReference type="EMBL" id="KUI59957.1"/>
    </source>
</evidence>
<dbReference type="Proteomes" id="UP000078576">
    <property type="component" value="Unassembled WGS sequence"/>
</dbReference>
<dbReference type="STRING" id="694573.A0A194V7I6"/>
<proteinExistence type="predicted"/>
<dbReference type="InterPro" id="IPR011047">
    <property type="entry name" value="Quinoprotein_ADH-like_sf"/>
</dbReference>
<dbReference type="AlphaFoldDB" id="A0A194V7I6"/>
<keyword evidence="1" id="KW-0472">Membrane</keyword>
<dbReference type="InterPro" id="IPR039535">
    <property type="entry name" value="ASST-like"/>
</dbReference>
<evidence type="ECO:0000256" key="2">
    <source>
        <dbReference type="SAM" id="SignalP"/>
    </source>
</evidence>
<accession>A0A194V7I6</accession>